<evidence type="ECO:0000256" key="4">
    <source>
        <dbReference type="ARBA" id="ARBA00022722"/>
    </source>
</evidence>
<keyword evidence="3" id="KW-0548">Nucleotidyltransferase</keyword>
<feature type="domain" description="Integrase catalytic" evidence="14">
    <location>
        <begin position="156"/>
        <end position="236"/>
    </location>
</feature>
<dbReference type="PROSITE" id="PS50879">
    <property type="entry name" value="RNASE_H_1"/>
    <property type="match status" value="1"/>
</dbReference>
<dbReference type="PANTHER" id="PTHR41694">
    <property type="entry name" value="ENDOGENOUS RETROVIRUS GROUP K MEMBER POL PROTEIN"/>
    <property type="match status" value="1"/>
</dbReference>
<dbReference type="Gene3D" id="3.30.420.10">
    <property type="entry name" value="Ribonuclease H-like superfamily/Ribonuclease H"/>
    <property type="match status" value="2"/>
</dbReference>
<dbReference type="InterPro" id="IPR002156">
    <property type="entry name" value="RNaseH_domain"/>
</dbReference>
<dbReference type="EMBL" id="KK816907">
    <property type="protein sequence ID" value="KFQ38598.1"/>
    <property type="molecule type" value="Genomic_DNA"/>
</dbReference>
<dbReference type="EC" id="2.7.7.49" evidence="1"/>
<feature type="non-terminal residue" evidence="15">
    <location>
        <position position="1"/>
    </location>
</feature>
<evidence type="ECO:0000256" key="8">
    <source>
        <dbReference type="ARBA" id="ARBA00022833"/>
    </source>
</evidence>
<dbReference type="GO" id="GO:0003964">
    <property type="term" value="F:RNA-directed DNA polymerase activity"/>
    <property type="evidence" value="ECO:0007669"/>
    <property type="project" value="UniProtKB-KW"/>
</dbReference>
<keyword evidence="8" id="KW-0862">Zinc</keyword>
<evidence type="ECO:0000256" key="2">
    <source>
        <dbReference type="ARBA" id="ARBA00022679"/>
    </source>
</evidence>
<dbReference type="PROSITE" id="PS50994">
    <property type="entry name" value="INTEGRASE"/>
    <property type="match status" value="1"/>
</dbReference>
<keyword evidence="9" id="KW-0695">RNA-directed DNA polymerase</keyword>
<feature type="domain" description="Integrase-type" evidence="12">
    <location>
        <begin position="107"/>
        <end position="148"/>
    </location>
</feature>
<evidence type="ECO:0000313" key="15">
    <source>
        <dbReference type="EMBL" id="KFQ38598.1"/>
    </source>
</evidence>
<evidence type="ECO:0000259" key="14">
    <source>
        <dbReference type="PROSITE" id="PS50994"/>
    </source>
</evidence>
<keyword evidence="5" id="KW-0479">Metal-binding</keyword>
<dbReference type="Pfam" id="PF02022">
    <property type="entry name" value="Integrase_Zn"/>
    <property type="match status" value="1"/>
</dbReference>
<name>A0A091RFE8_9AVES</name>
<reference evidence="15 16" key="1">
    <citation type="submission" date="2014-04" db="EMBL/GenBank/DDBJ databases">
        <title>Genome evolution of avian class.</title>
        <authorList>
            <person name="Zhang G."/>
            <person name="Li C."/>
        </authorList>
    </citation>
    <scope>NUCLEOTIDE SEQUENCE [LARGE SCALE GENOMIC DNA]</scope>
    <source>
        <strain evidence="15">BGI_N332</strain>
    </source>
</reference>
<dbReference type="Pfam" id="PF00075">
    <property type="entry name" value="RNase_H"/>
    <property type="match status" value="1"/>
</dbReference>
<dbReference type="InterPro" id="IPR017856">
    <property type="entry name" value="Integrase-like_N"/>
</dbReference>
<evidence type="ECO:0000256" key="6">
    <source>
        <dbReference type="ARBA" id="ARBA00022759"/>
    </source>
</evidence>
<gene>
    <name evidence="15" type="ORF">N332_08731</name>
</gene>
<feature type="non-terminal residue" evidence="15">
    <location>
        <position position="236"/>
    </location>
</feature>
<evidence type="ECO:0000256" key="10">
    <source>
        <dbReference type="ARBA" id="ARBA00023268"/>
    </source>
</evidence>
<dbReference type="GO" id="GO:0004523">
    <property type="term" value="F:RNA-DNA hybrid ribonuclease activity"/>
    <property type="evidence" value="ECO:0007669"/>
    <property type="project" value="InterPro"/>
</dbReference>
<feature type="domain" description="RNase H type-1" evidence="13">
    <location>
        <begin position="1"/>
        <end position="102"/>
    </location>
</feature>
<dbReference type="InterPro" id="IPR036397">
    <property type="entry name" value="RNaseH_sf"/>
</dbReference>
<sequence>DASVQKIELQAVILAFQLWPSEPLNIVSDSLYVVGIVQQIERATLKFVNQEDLFRQFRTLWYLIDQRQESYYITHVQSHSNLPGDIYHGNKITDQLVAPVWTGPVPNKLSQAVLSHQFFHQSGKVLARQFQISLADAKSVVQNCPDCQQLSPIPIQAVNPRGLYALQLWQMDVTHIAEFGKLKYVHVSIDCYSLATWATAQTGEMGRHVQKHLHSTFMALGVPKQIKTVNGLGYLS</sequence>
<evidence type="ECO:0000259" key="13">
    <source>
        <dbReference type="PROSITE" id="PS50879"/>
    </source>
</evidence>
<dbReference type="InterPro" id="IPR001584">
    <property type="entry name" value="Integrase_cat-core"/>
</dbReference>
<evidence type="ECO:0000256" key="1">
    <source>
        <dbReference type="ARBA" id="ARBA00012493"/>
    </source>
</evidence>
<dbReference type="Pfam" id="PF00665">
    <property type="entry name" value="rve"/>
    <property type="match status" value="1"/>
</dbReference>
<dbReference type="Proteomes" id="UP000053369">
    <property type="component" value="Unassembled WGS sequence"/>
</dbReference>
<evidence type="ECO:0000256" key="5">
    <source>
        <dbReference type="ARBA" id="ARBA00022723"/>
    </source>
</evidence>
<dbReference type="SUPFAM" id="SSF46919">
    <property type="entry name" value="N-terminal Zn binding domain of HIV integrase"/>
    <property type="match status" value="1"/>
</dbReference>
<keyword evidence="6" id="KW-0255">Endonuclease</keyword>
<keyword evidence="10" id="KW-0511">Multifunctional enzyme</keyword>
<dbReference type="PANTHER" id="PTHR41694:SF4">
    <property type="entry name" value="ENDOGENOUS RETROVIRUS GROUP K MEMBER 10 POL PROTEIN-RELATED"/>
    <property type="match status" value="1"/>
</dbReference>
<proteinExistence type="predicted"/>
<evidence type="ECO:0000256" key="7">
    <source>
        <dbReference type="ARBA" id="ARBA00022801"/>
    </source>
</evidence>
<dbReference type="PROSITE" id="PS50876">
    <property type="entry name" value="ZF_INTEGRASE"/>
    <property type="match status" value="1"/>
</dbReference>
<dbReference type="GO" id="GO:0015074">
    <property type="term" value="P:DNA integration"/>
    <property type="evidence" value="ECO:0007669"/>
    <property type="project" value="InterPro"/>
</dbReference>
<evidence type="ECO:0000256" key="11">
    <source>
        <dbReference type="PROSITE-ProRule" id="PRU00450"/>
    </source>
</evidence>
<keyword evidence="2" id="KW-0808">Transferase</keyword>
<dbReference type="InterPro" id="IPR003308">
    <property type="entry name" value="Integrase_Zn-bd_dom_N"/>
</dbReference>
<keyword evidence="16" id="KW-1185">Reference proteome</keyword>
<evidence type="ECO:0000256" key="9">
    <source>
        <dbReference type="ARBA" id="ARBA00022918"/>
    </source>
</evidence>
<keyword evidence="4" id="KW-0540">Nuclease</keyword>
<evidence type="ECO:0000256" key="3">
    <source>
        <dbReference type="ARBA" id="ARBA00022695"/>
    </source>
</evidence>
<evidence type="ECO:0000313" key="16">
    <source>
        <dbReference type="Proteomes" id="UP000053369"/>
    </source>
</evidence>
<dbReference type="AlphaFoldDB" id="A0A091RFE8"/>
<accession>A0A091RFE8</accession>
<dbReference type="SUPFAM" id="SSF53098">
    <property type="entry name" value="Ribonuclease H-like"/>
    <property type="match status" value="2"/>
</dbReference>
<evidence type="ECO:0000259" key="12">
    <source>
        <dbReference type="PROSITE" id="PS50876"/>
    </source>
</evidence>
<dbReference type="GO" id="GO:0008270">
    <property type="term" value="F:zinc ion binding"/>
    <property type="evidence" value="ECO:0007669"/>
    <property type="project" value="UniProtKB-KW"/>
</dbReference>
<keyword evidence="7" id="KW-0378">Hydrolase</keyword>
<dbReference type="InterPro" id="IPR012337">
    <property type="entry name" value="RNaseH-like_sf"/>
</dbReference>
<dbReference type="GO" id="GO:0035613">
    <property type="term" value="F:RNA stem-loop binding"/>
    <property type="evidence" value="ECO:0007669"/>
    <property type="project" value="TreeGrafter"/>
</dbReference>
<keyword evidence="11" id="KW-0863">Zinc-finger</keyword>
<dbReference type="Gene3D" id="1.10.10.200">
    <property type="match status" value="1"/>
</dbReference>
<organism evidence="15 16">
    <name type="scientific">Mesitornis unicolor</name>
    <name type="common">brown roatelo</name>
    <dbReference type="NCBI Taxonomy" id="54374"/>
    <lineage>
        <taxon>Eukaryota</taxon>
        <taxon>Metazoa</taxon>
        <taxon>Chordata</taxon>
        <taxon>Craniata</taxon>
        <taxon>Vertebrata</taxon>
        <taxon>Euteleostomi</taxon>
        <taxon>Archelosauria</taxon>
        <taxon>Archosauria</taxon>
        <taxon>Dinosauria</taxon>
        <taxon>Saurischia</taxon>
        <taxon>Theropoda</taxon>
        <taxon>Coelurosauria</taxon>
        <taxon>Aves</taxon>
        <taxon>Neognathae</taxon>
        <taxon>Neoaves</taxon>
        <taxon>Columbimorphae</taxon>
        <taxon>Mesitornithiformes</taxon>
        <taxon>Mesitornithidae</taxon>
        <taxon>Mesitornis</taxon>
    </lineage>
</organism>
<protein>
    <recommendedName>
        <fullName evidence="1">RNA-directed DNA polymerase</fullName>
        <ecNumber evidence="1">2.7.7.49</ecNumber>
    </recommendedName>
</protein>